<evidence type="ECO:0008006" key="3">
    <source>
        <dbReference type="Google" id="ProtNLM"/>
    </source>
</evidence>
<organism evidence="2">
    <name type="scientific">hydrocarbon metagenome</name>
    <dbReference type="NCBI Taxonomy" id="938273"/>
    <lineage>
        <taxon>unclassified sequences</taxon>
        <taxon>metagenomes</taxon>
        <taxon>ecological metagenomes</taxon>
    </lineage>
</organism>
<reference evidence="2" key="1">
    <citation type="journal article" date="2015" name="Proc. Natl. Acad. Sci. U.S.A.">
        <title>Networks of energetic and metabolic interactions define dynamics in microbial communities.</title>
        <authorList>
            <person name="Embree M."/>
            <person name="Liu J.K."/>
            <person name="Al-Bassam M.M."/>
            <person name="Zengler K."/>
        </authorList>
    </citation>
    <scope>NUCLEOTIDE SEQUENCE</scope>
</reference>
<dbReference type="InterPro" id="IPR007607">
    <property type="entry name" value="BacA/B"/>
</dbReference>
<dbReference type="Pfam" id="PF04519">
    <property type="entry name" value="Bactofilin"/>
    <property type="match status" value="1"/>
</dbReference>
<name>A0A0W8E6T8_9ZZZZ</name>
<dbReference type="EMBL" id="LNQE01001851">
    <property type="protein sequence ID" value="KUG04366.1"/>
    <property type="molecule type" value="Genomic_DNA"/>
</dbReference>
<dbReference type="PANTHER" id="PTHR35024">
    <property type="entry name" value="HYPOTHETICAL CYTOSOLIC PROTEIN"/>
    <property type="match status" value="1"/>
</dbReference>
<dbReference type="AlphaFoldDB" id="A0A0W8E6T8"/>
<evidence type="ECO:0000256" key="1">
    <source>
        <dbReference type="SAM" id="MobiDB-lite"/>
    </source>
</evidence>
<dbReference type="PANTHER" id="PTHR35024:SF4">
    <property type="entry name" value="POLYMER-FORMING CYTOSKELETAL PROTEIN"/>
    <property type="match status" value="1"/>
</dbReference>
<proteinExistence type="predicted"/>
<sequence>MRKRETNYNEIESLISPGVVLKGELSSQGSIRVDGSLEGRMFVKGSLLLGEKGTIKGDVQAANMILAGHVEGTVTVAERLDITSTGVMLGDISARIITIEEGGMIQGNTQMPGAKPGGEPESAKSKPGKNK</sequence>
<feature type="region of interest" description="Disordered" evidence="1">
    <location>
        <begin position="105"/>
        <end position="131"/>
    </location>
</feature>
<protein>
    <recommendedName>
        <fullName evidence="3">Integral membrane protein ccma involved in cell shape determination</fullName>
    </recommendedName>
</protein>
<comment type="caution">
    <text evidence="2">The sequence shown here is derived from an EMBL/GenBank/DDBJ whole genome shotgun (WGS) entry which is preliminary data.</text>
</comment>
<evidence type="ECO:0000313" key="2">
    <source>
        <dbReference type="EMBL" id="KUG04366.1"/>
    </source>
</evidence>
<accession>A0A0W8E6T8</accession>
<gene>
    <name evidence="2" type="ORF">ASZ90_018237</name>
</gene>